<evidence type="ECO:0000256" key="1">
    <source>
        <dbReference type="SAM" id="SignalP"/>
    </source>
</evidence>
<name>A0AAD3SV71_NEPGR</name>
<reference evidence="3" key="1">
    <citation type="submission" date="2023-05" db="EMBL/GenBank/DDBJ databases">
        <title>Nepenthes gracilis genome sequencing.</title>
        <authorList>
            <person name="Fukushima K."/>
        </authorList>
    </citation>
    <scope>NUCLEOTIDE SEQUENCE</scope>
    <source>
        <strain evidence="3">SING2019-196</strain>
    </source>
</reference>
<dbReference type="Proteomes" id="UP001279734">
    <property type="component" value="Unassembled WGS sequence"/>
</dbReference>
<keyword evidence="4" id="KW-1185">Reference proteome</keyword>
<organism evidence="3 4">
    <name type="scientific">Nepenthes gracilis</name>
    <name type="common">Slender pitcher plant</name>
    <dbReference type="NCBI Taxonomy" id="150966"/>
    <lineage>
        <taxon>Eukaryota</taxon>
        <taxon>Viridiplantae</taxon>
        <taxon>Streptophyta</taxon>
        <taxon>Embryophyta</taxon>
        <taxon>Tracheophyta</taxon>
        <taxon>Spermatophyta</taxon>
        <taxon>Magnoliopsida</taxon>
        <taxon>eudicotyledons</taxon>
        <taxon>Gunneridae</taxon>
        <taxon>Pentapetalae</taxon>
        <taxon>Caryophyllales</taxon>
        <taxon>Nepenthaceae</taxon>
        <taxon>Nepenthes</taxon>
    </lineage>
</organism>
<dbReference type="Pfam" id="PF14365">
    <property type="entry name" value="Neprosin_AP"/>
    <property type="match status" value="1"/>
</dbReference>
<accession>A0AAD3SV71</accession>
<dbReference type="EMBL" id="BSYO01000018">
    <property type="protein sequence ID" value="GMH17620.1"/>
    <property type="molecule type" value="Genomic_DNA"/>
</dbReference>
<gene>
    <name evidence="3" type="ORF">Nepgr_019461</name>
</gene>
<evidence type="ECO:0000313" key="4">
    <source>
        <dbReference type="Proteomes" id="UP001279734"/>
    </source>
</evidence>
<feature type="signal peptide" evidence="1">
    <location>
        <begin position="1"/>
        <end position="24"/>
    </location>
</feature>
<evidence type="ECO:0000259" key="2">
    <source>
        <dbReference type="Pfam" id="PF14365"/>
    </source>
</evidence>
<keyword evidence="1" id="KW-0732">Signal</keyword>
<sequence length="84" mass="9711">MEAACQMLLLLVTAFLLNSFFIHGRDITARKLDKPPKGTIKTIKWDNGDIFDCIDIYKQPAFEHPNLKNHKLQLLARLKPLEYS</sequence>
<protein>
    <recommendedName>
        <fullName evidence="2">Neprosin activation peptide domain-containing protein</fullName>
    </recommendedName>
</protein>
<evidence type="ECO:0000313" key="3">
    <source>
        <dbReference type="EMBL" id="GMH17620.1"/>
    </source>
</evidence>
<comment type="caution">
    <text evidence="3">The sequence shown here is derived from an EMBL/GenBank/DDBJ whole genome shotgun (WGS) entry which is preliminary data.</text>
</comment>
<proteinExistence type="predicted"/>
<dbReference type="AlphaFoldDB" id="A0AAD3SV71"/>
<dbReference type="InterPro" id="IPR025521">
    <property type="entry name" value="Neprosin_propep"/>
</dbReference>
<feature type="domain" description="Neprosin activation peptide" evidence="2">
    <location>
        <begin position="42"/>
        <end position="76"/>
    </location>
</feature>
<feature type="chain" id="PRO_5042169434" description="Neprosin activation peptide domain-containing protein" evidence="1">
    <location>
        <begin position="25"/>
        <end position="84"/>
    </location>
</feature>